<name>A0ABY8QX98_9MICO</name>
<keyword evidence="6" id="KW-0378">Hydrolase</keyword>
<proteinExistence type="inferred from homology"/>
<dbReference type="SUPFAM" id="SSF56784">
    <property type="entry name" value="HAD-like"/>
    <property type="match status" value="1"/>
</dbReference>
<dbReference type="InterPro" id="IPR023214">
    <property type="entry name" value="HAD_sf"/>
</dbReference>
<keyword evidence="2" id="KW-0444">Lipid biosynthesis</keyword>
<dbReference type="NCBIfam" id="TIGR01490">
    <property type="entry name" value="HAD-SF-IB-hyp1"/>
    <property type="match status" value="1"/>
</dbReference>
<evidence type="ECO:0000313" key="7">
    <source>
        <dbReference type="Proteomes" id="UP001209083"/>
    </source>
</evidence>
<dbReference type="PANTHER" id="PTHR11011">
    <property type="entry name" value="MALE STERILITY PROTEIN 2-RELATED"/>
    <property type="match status" value="1"/>
</dbReference>
<dbReference type="InterPro" id="IPR026055">
    <property type="entry name" value="FAR"/>
</dbReference>
<feature type="domain" description="Thioester reductase (TE)" evidence="5">
    <location>
        <begin position="18"/>
        <end position="334"/>
    </location>
</feature>
<evidence type="ECO:0000256" key="2">
    <source>
        <dbReference type="ARBA" id="ARBA00022516"/>
    </source>
</evidence>
<keyword evidence="7" id="KW-1185">Reference proteome</keyword>
<dbReference type="Pfam" id="PF07993">
    <property type="entry name" value="NAD_binding_4"/>
    <property type="match status" value="1"/>
</dbReference>
<evidence type="ECO:0000256" key="1">
    <source>
        <dbReference type="ARBA" id="ARBA00005928"/>
    </source>
</evidence>
<dbReference type="GO" id="GO:0016787">
    <property type="term" value="F:hydrolase activity"/>
    <property type="evidence" value="ECO:0007669"/>
    <property type="project" value="UniProtKB-KW"/>
</dbReference>
<evidence type="ECO:0000259" key="5">
    <source>
        <dbReference type="Pfam" id="PF07993"/>
    </source>
</evidence>
<organism evidence="6 7">
    <name type="scientific">Saxibacter everestensis</name>
    <dbReference type="NCBI Taxonomy" id="2909229"/>
    <lineage>
        <taxon>Bacteria</taxon>
        <taxon>Bacillati</taxon>
        <taxon>Actinomycetota</taxon>
        <taxon>Actinomycetes</taxon>
        <taxon>Micrococcales</taxon>
        <taxon>Brevibacteriaceae</taxon>
        <taxon>Saxibacter</taxon>
    </lineage>
</organism>
<dbReference type="EMBL" id="CP090958">
    <property type="protein sequence ID" value="WGW13548.1"/>
    <property type="molecule type" value="Genomic_DNA"/>
</dbReference>
<comment type="similarity">
    <text evidence="1">Belongs to the fatty acyl-CoA reductase family.</text>
</comment>
<evidence type="ECO:0000313" key="6">
    <source>
        <dbReference type="EMBL" id="WGW13548.1"/>
    </source>
</evidence>
<dbReference type="Gene3D" id="3.40.50.720">
    <property type="entry name" value="NAD(P)-binding Rossmann-like Domain"/>
    <property type="match status" value="1"/>
</dbReference>
<dbReference type="Gene3D" id="3.40.50.1000">
    <property type="entry name" value="HAD superfamily/HAD-like"/>
    <property type="match status" value="1"/>
</dbReference>
<dbReference type="CDD" id="cd09071">
    <property type="entry name" value="FAR_C"/>
    <property type="match status" value="1"/>
</dbReference>
<dbReference type="Gene3D" id="1.20.1440.100">
    <property type="entry name" value="SG protein - dephosphorylation function"/>
    <property type="match status" value="1"/>
</dbReference>
<gene>
    <name evidence="6" type="ORF">LWF01_07270</name>
</gene>
<evidence type="ECO:0000256" key="3">
    <source>
        <dbReference type="ARBA" id="ARBA00023098"/>
    </source>
</evidence>
<dbReference type="SUPFAM" id="SSF51735">
    <property type="entry name" value="NAD(P)-binding Rossmann-fold domains"/>
    <property type="match status" value="1"/>
</dbReference>
<reference evidence="6 7" key="1">
    <citation type="submission" date="2023-05" db="EMBL/GenBank/DDBJ databases">
        <title>Lithophilousrod everest ZFBP1038 complete genpme.</title>
        <authorList>
            <person name="Tian M."/>
        </authorList>
    </citation>
    <scope>NUCLEOTIDE SEQUENCE [LARGE SCALE GENOMIC DNA]</scope>
    <source>
        <strain evidence="6 7">ZFBP1038</strain>
    </source>
</reference>
<dbReference type="Proteomes" id="UP001209083">
    <property type="component" value="Chromosome"/>
</dbReference>
<dbReference type="RefSeq" id="WP_349640371.1">
    <property type="nucleotide sequence ID" value="NZ_CP090958.1"/>
</dbReference>
<dbReference type="PANTHER" id="PTHR11011:SF45">
    <property type="entry name" value="FATTY ACYL-COA REDUCTASE CG8306-RELATED"/>
    <property type="match status" value="1"/>
</dbReference>
<keyword evidence="3" id="KW-0443">Lipid metabolism</keyword>
<dbReference type="InterPro" id="IPR036412">
    <property type="entry name" value="HAD-like_sf"/>
</dbReference>
<sequence>MSDAMPRTALPAAGNVLITGVTGFLGQAVLERIISSMPDLRVTVLIRLKGTLTGRTRLNQLLRKPVFGNWVARVGGRDAAEQVLAERVSVLEGDLLSVPKLPADLTAVVHSASTVSFDPPIDEAFSTNLGGAESLYRALAASGGAPHVIHVSTAYVGGLRKGVVGEESLRHTSDWRREAEAAREARGLVEASSRRPEILKQAIAKARSRHGKAGPQAISSAAEANRIDWVNKRLIEYGRTRAQSLGWPDVYAFTKALGERVAEELWAEQGNRLSVLRPSIVESALRHPFPGWIDGFKVADPLILAYGRGVLPEFPGLPDSVLDIIPVDFVVNAILALVEQPSEQDGARYFHLASGASNPFLFREMYENVHSYFRSNPVPDGDGAHIQVPTWNFPGRHRIESKLRTSERTNAIAERMLTSLPGTVRTRKWMQGVMVQQNDLEILRHYADLYQPYTQAEIIYDDANTRALHQSLSDGAKTERGFDVREIDWTTYFQQIHFPGITKSMRAFSSRPASVPAGDVVLKRAPDTLAIFDLEGTVVSSNTVEHYLWIQLAMRSRLGWLGDVADLARSAPGYLRAEERDRGEFIRTFMRRYKGLDVEKLRKLMSGEIGDLLMSRVRPDALRRIDEHREAGHRTVLVTGTIDAIVTPLEPFFDEVVAGRMHEADGRWTGYLATPPLVDEARAAWLERYARECGADLARSYAYGDSHADLSWLQLVGNPHVVNPDPGLYRHAVQARWKVEEWAQRPLTRLDSLRSGFQIRADRH</sequence>
<dbReference type="Pfam" id="PF03015">
    <property type="entry name" value="Sterile"/>
    <property type="match status" value="1"/>
</dbReference>
<dbReference type="InterPro" id="IPR006385">
    <property type="entry name" value="HAD_hydro_SerB1"/>
</dbReference>
<evidence type="ECO:0000259" key="4">
    <source>
        <dbReference type="Pfam" id="PF03015"/>
    </source>
</evidence>
<dbReference type="Pfam" id="PF12710">
    <property type="entry name" value="HAD"/>
    <property type="match status" value="1"/>
</dbReference>
<dbReference type="InterPro" id="IPR036291">
    <property type="entry name" value="NAD(P)-bd_dom_sf"/>
</dbReference>
<accession>A0ABY8QX98</accession>
<protein>
    <submittedName>
        <fullName evidence="6">HAD-IB family hydrolase</fullName>
    </submittedName>
</protein>
<dbReference type="InterPro" id="IPR013120">
    <property type="entry name" value="FAR_NAD-bd"/>
</dbReference>
<feature type="domain" description="Fatty acyl-CoA reductase C-terminal" evidence="4">
    <location>
        <begin position="444"/>
        <end position="503"/>
    </location>
</feature>
<dbReference type="InterPro" id="IPR033640">
    <property type="entry name" value="FAR_C"/>
</dbReference>